<dbReference type="AlphaFoldDB" id="A0A843XTK4"/>
<sequence length="133" mass="15138">YSVKILRRGTSKVPGRRKANPKSLEMAVTYGPLVVNNHTREKGKSWTAPVIATARYAAITGVSRSAFRPRHERDGHRRRVPKPEPGQAGRFACRAKPHHRDLNRDRILQSLLEQSLLEGTYTYEYKASKCPYP</sequence>
<evidence type="ECO:0000256" key="1">
    <source>
        <dbReference type="SAM" id="MobiDB-lite"/>
    </source>
</evidence>
<feature type="non-terminal residue" evidence="2">
    <location>
        <position position="1"/>
    </location>
</feature>
<evidence type="ECO:0000313" key="2">
    <source>
        <dbReference type="EMBL" id="MQM22483.1"/>
    </source>
</evidence>
<reference evidence="2" key="1">
    <citation type="submission" date="2017-07" db="EMBL/GenBank/DDBJ databases">
        <title>Taro Niue Genome Assembly and Annotation.</title>
        <authorList>
            <person name="Atibalentja N."/>
            <person name="Keating K."/>
            <person name="Fields C.J."/>
        </authorList>
    </citation>
    <scope>NUCLEOTIDE SEQUENCE</scope>
    <source>
        <strain evidence="2">Niue_2</strain>
        <tissue evidence="2">Leaf</tissue>
    </source>
</reference>
<accession>A0A843XTK4</accession>
<comment type="caution">
    <text evidence="2">The sequence shown here is derived from an EMBL/GenBank/DDBJ whole genome shotgun (WGS) entry which is preliminary data.</text>
</comment>
<keyword evidence="3" id="KW-1185">Reference proteome</keyword>
<dbReference type="Proteomes" id="UP000652761">
    <property type="component" value="Unassembled WGS sequence"/>
</dbReference>
<protein>
    <submittedName>
        <fullName evidence="2">Uncharacterized protein</fullName>
    </submittedName>
</protein>
<proteinExistence type="predicted"/>
<name>A0A843XTK4_COLES</name>
<organism evidence="2 3">
    <name type="scientific">Colocasia esculenta</name>
    <name type="common">Wild taro</name>
    <name type="synonym">Arum esculentum</name>
    <dbReference type="NCBI Taxonomy" id="4460"/>
    <lineage>
        <taxon>Eukaryota</taxon>
        <taxon>Viridiplantae</taxon>
        <taxon>Streptophyta</taxon>
        <taxon>Embryophyta</taxon>
        <taxon>Tracheophyta</taxon>
        <taxon>Spermatophyta</taxon>
        <taxon>Magnoliopsida</taxon>
        <taxon>Liliopsida</taxon>
        <taxon>Araceae</taxon>
        <taxon>Aroideae</taxon>
        <taxon>Colocasieae</taxon>
        <taxon>Colocasia</taxon>
    </lineage>
</organism>
<evidence type="ECO:0000313" key="3">
    <source>
        <dbReference type="Proteomes" id="UP000652761"/>
    </source>
</evidence>
<feature type="region of interest" description="Disordered" evidence="1">
    <location>
        <begin position="66"/>
        <end position="90"/>
    </location>
</feature>
<dbReference type="EMBL" id="NMUH01013015">
    <property type="protein sequence ID" value="MQM22483.1"/>
    <property type="molecule type" value="Genomic_DNA"/>
</dbReference>
<gene>
    <name evidence="2" type="ORF">Taro_055536</name>
</gene>